<evidence type="ECO:0000256" key="7">
    <source>
        <dbReference type="RuleBase" id="RU003792"/>
    </source>
</evidence>
<dbReference type="PIRSF" id="PIRSF001430">
    <property type="entry name" value="tRNA_psdUrid_synth"/>
    <property type="match status" value="1"/>
</dbReference>
<dbReference type="InterPro" id="IPR020103">
    <property type="entry name" value="PsdUridine_synth_cat_dom_sf"/>
</dbReference>
<feature type="binding site" evidence="4 6">
    <location>
        <position position="115"/>
    </location>
    <ligand>
        <name>substrate</name>
    </ligand>
</feature>
<dbReference type="STRING" id="1005057.BUAMB_185"/>
<dbReference type="PANTHER" id="PTHR11142">
    <property type="entry name" value="PSEUDOURIDYLATE SYNTHASE"/>
    <property type="match status" value="1"/>
</dbReference>
<dbReference type="FunFam" id="3.30.70.580:FF:000001">
    <property type="entry name" value="tRNA pseudouridine synthase A"/>
    <property type="match status" value="1"/>
</dbReference>
<dbReference type="InterPro" id="IPR020095">
    <property type="entry name" value="PsdUridine_synth_TruA_C"/>
</dbReference>
<dbReference type="GO" id="GO:0031119">
    <property type="term" value="P:tRNA pseudouridine synthesis"/>
    <property type="evidence" value="ECO:0007669"/>
    <property type="project" value="UniProtKB-UniRule"/>
</dbReference>
<dbReference type="GO" id="GO:0160147">
    <property type="term" value="F:tRNA pseudouridine(38-40) synthase activity"/>
    <property type="evidence" value="ECO:0007669"/>
    <property type="project" value="UniProtKB-EC"/>
</dbReference>
<comment type="catalytic activity">
    <reaction evidence="4 7">
        <text>uridine(38/39/40) in tRNA = pseudouridine(38/39/40) in tRNA</text>
        <dbReference type="Rhea" id="RHEA:22376"/>
        <dbReference type="Rhea" id="RHEA-COMP:10085"/>
        <dbReference type="Rhea" id="RHEA-COMP:10087"/>
        <dbReference type="ChEBI" id="CHEBI:65314"/>
        <dbReference type="ChEBI" id="CHEBI:65315"/>
        <dbReference type="EC" id="5.4.99.12"/>
    </reaction>
</comment>
<keyword evidence="2 4" id="KW-0819">tRNA processing</keyword>
<gene>
    <name evidence="4 9" type="primary">truA</name>
    <name evidence="9" type="ORF">BUAMB_185</name>
</gene>
<dbReference type="eggNOG" id="COG0101">
    <property type="taxonomic scope" value="Bacteria"/>
</dbReference>
<dbReference type="InterPro" id="IPR020097">
    <property type="entry name" value="PsdUridine_synth_TruA_a/b_dom"/>
</dbReference>
<dbReference type="InterPro" id="IPR001406">
    <property type="entry name" value="PsdUridine_synth_TruA"/>
</dbReference>
<name>G2LP71_BUCUM</name>
<dbReference type="GO" id="GO:0003723">
    <property type="term" value="F:RNA binding"/>
    <property type="evidence" value="ECO:0007669"/>
    <property type="project" value="InterPro"/>
</dbReference>
<sequence>MILKNIKKFALGIEYNGSSYHGWQRQKKASSIQEEIETALSKIANHKINVVCAGRTDAGVHSTGQVVHFSTTTVRKITAWLIGTNSYLSQYISVKWIKSVPENFHARYSAITRSYRYIIYNNRIRSVFFQKKLNYVYKKLNEKKMFSAAQFLLGEHDFTSFRAIGCQSFSAWRKITKLNIFRLNDFVIIDITANSFLYHMVRNIVGALIDVGINKKTEFWIQELLKKKNRRYASATAPAQGLYLSSIEYPLHFNIPDSKNTTIFF</sequence>
<evidence type="ECO:0000259" key="8">
    <source>
        <dbReference type="Pfam" id="PF01416"/>
    </source>
</evidence>
<dbReference type="EMBL" id="CP002648">
    <property type="protein sequence ID" value="AEO08008.1"/>
    <property type="molecule type" value="Genomic_DNA"/>
</dbReference>
<evidence type="ECO:0000256" key="3">
    <source>
        <dbReference type="ARBA" id="ARBA00023235"/>
    </source>
</evidence>
<keyword evidence="3 4" id="KW-0413">Isomerase</keyword>
<dbReference type="Pfam" id="PF01416">
    <property type="entry name" value="PseudoU_synth_1"/>
    <property type="match status" value="2"/>
</dbReference>
<evidence type="ECO:0000256" key="4">
    <source>
        <dbReference type="HAMAP-Rule" id="MF_00171"/>
    </source>
</evidence>
<dbReference type="Gene3D" id="3.30.70.660">
    <property type="entry name" value="Pseudouridine synthase I, catalytic domain, C-terminal subdomain"/>
    <property type="match status" value="1"/>
</dbReference>
<reference evidence="9 10" key="1">
    <citation type="journal article" date="2011" name="PLoS Genet.">
        <title>Sequence conservation and functional constraint on intergenic spacers in reduced genomes of the obligate symbiont buchnera.</title>
        <authorList>
            <person name="Degnan P.H."/>
            <person name="Ochman H."/>
            <person name="Moran N.A."/>
        </authorList>
    </citation>
    <scope>NUCLEOTIDE SEQUENCE [LARGE SCALE GENOMIC DNA]</scope>
    <source>
        <strain evidence="9 10">Ua</strain>
    </source>
</reference>
<comment type="similarity">
    <text evidence="1 4 7">Belongs to the tRNA pseudouridine synthase TruA family.</text>
</comment>
<dbReference type="EC" id="5.4.99.12" evidence="4"/>
<comment type="caution">
    <text evidence="4">Lacks conserved residue(s) required for the propagation of feature annotation.</text>
</comment>
<accession>G2LP71</accession>
<evidence type="ECO:0000256" key="5">
    <source>
        <dbReference type="PIRSR" id="PIRSR001430-1"/>
    </source>
</evidence>
<evidence type="ECO:0000313" key="10">
    <source>
        <dbReference type="Proteomes" id="UP000006139"/>
    </source>
</evidence>
<dbReference type="Gene3D" id="3.30.70.580">
    <property type="entry name" value="Pseudouridine synthase I, catalytic domain, N-terminal subdomain"/>
    <property type="match status" value="1"/>
</dbReference>
<feature type="active site" description="Nucleophile" evidence="4 5">
    <location>
        <position position="57"/>
    </location>
</feature>
<dbReference type="PATRIC" id="fig|1005057.4.peg.175"/>
<dbReference type="CDD" id="cd02570">
    <property type="entry name" value="PseudoU_synth_EcTruA"/>
    <property type="match status" value="1"/>
</dbReference>
<dbReference type="OrthoDB" id="9811823at2"/>
<feature type="domain" description="Pseudouridine synthase I TruA alpha/beta" evidence="8">
    <location>
        <begin position="14"/>
        <end position="109"/>
    </location>
</feature>
<feature type="domain" description="Pseudouridine synthase I TruA alpha/beta" evidence="8">
    <location>
        <begin position="148"/>
        <end position="250"/>
    </location>
</feature>
<evidence type="ECO:0000256" key="1">
    <source>
        <dbReference type="ARBA" id="ARBA00009375"/>
    </source>
</evidence>
<dbReference type="KEGG" id="buh:BUAMB_185"/>
<proteinExistence type="inferred from homology"/>
<evidence type="ECO:0000256" key="2">
    <source>
        <dbReference type="ARBA" id="ARBA00022694"/>
    </source>
</evidence>
<comment type="function">
    <text evidence="4">Formation of pseudouridine at positions 38, 39 and 40 in the anticodon stem and loop of transfer RNAs.</text>
</comment>
<evidence type="ECO:0000256" key="6">
    <source>
        <dbReference type="PIRSR" id="PIRSR001430-2"/>
    </source>
</evidence>
<dbReference type="RefSeq" id="WP_014499912.1">
    <property type="nucleotide sequence ID" value="NC_017259.1"/>
</dbReference>
<dbReference type="AlphaFoldDB" id="G2LP71"/>
<dbReference type="SUPFAM" id="SSF55120">
    <property type="entry name" value="Pseudouridine synthase"/>
    <property type="match status" value="1"/>
</dbReference>
<dbReference type="PANTHER" id="PTHR11142:SF0">
    <property type="entry name" value="TRNA PSEUDOURIDINE SYNTHASE-LIKE 1"/>
    <property type="match status" value="1"/>
</dbReference>
<dbReference type="HAMAP" id="MF_00171">
    <property type="entry name" value="TruA"/>
    <property type="match status" value="1"/>
</dbReference>
<dbReference type="Proteomes" id="UP000006139">
    <property type="component" value="Chromosome"/>
</dbReference>
<comment type="subunit">
    <text evidence="4">Homodimer.</text>
</comment>
<dbReference type="HOGENOM" id="CLU_014673_0_2_6"/>
<organism evidence="9 10">
    <name type="scientific">Buchnera aphidicola str. Ua</name>
    <name type="common">Uroleucon ambrosiae</name>
    <dbReference type="NCBI Taxonomy" id="1005057"/>
    <lineage>
        <taxon>Bacteria</taxon>
        <taxon>Pseudomonadati</taxon>
        <taxon>Pseudomonadota</taxon>
        <taxon>Gammaproteobacteria</taxon>
        <taxon>Enterobacterales</taxon>
        <taxon>Erwiniaceae</taxon>
        <taxon>Buchnera</taxon>
    </lineage>
</organism>
<dbReference type="InterPro" id="IPR020094">
    <property type="entry name" value="TruA/RsuA/RluB/E/F_N"/>
</dbReference>
<dbReference type="NCBIfam" id="TIGR00071">
    <property type="entry name" value="hisT_truA"/>
    <property type="match status" value="1"/>
</dbReference>
<protein>
    <recommendedName>
        <fullName evidence="4">tRNA pseudouridine synthase A</fullName>
        <ecNumber evidence="4">5.4.99.12</ecNumber>
    </recommendedName>
    <alternativeName>
        <fullName evidence="4">tRNA pseudouridine(38-40) synthase</fullName>
    </alternativeName>
    <alternativeName>
        <fullName evidence="4">tRNA pseudouridylate synthase I</fullName>
    </alternativeName>
    <alternativeName>
        <fullName evidence="4">tRNA-uridine isomerase I</fullName>
    </alternativeName>
</protein>
<evidence type="ECO:0000313" key="9">
    <source>
        <dbReference type="EMBL" id="AEO08008.1"/>
    </source>
</evidence>